<feature type="signal peptide" evidence="6">
    <location>
        <begin position="1"/>
        <end position="24"/>
    </location>
</feature>
<keyword evidence="2" id="KW-0645">Protease</keyword>
<dbReference type="GO" id="GO:0008239">
    <property type="term" value="F:dipeptidyl-peptidase activity"/>
    <property type="evidence" value="ECO:0007669"/>
    <property type="project" value="TreeGrafter"/>
</dbReference>
<comment type="similarity">
    <text evidence="1">Belongs to the peptidase S28 family.</text>
</comment>
<evidence type="ECO:0000256" key="3">
    <source>
        <dbReference type="ARBA" id="ARBA00022729"/>
    </source>
</evidence>
<dbReference type="Pfam" id="PF05577">
    <property type="entry name" value="Peptidase_S28"/>
    <property type="match status" value="2"/>
</dbReference>
<dbReference type="GO" id="GO:0004180">
    <property type="term" value="F:carboxypeptidase activity"/>
    <property type="evidence" value="ECO:0007669"/>
    <property type="project" value="UniProtKB-KW"/>
</dbReference>
<sequence>MNFPIFILQWLPFAFLIFLNPVISTTSTAYNNVPRLSPIFRGTILEEDPETVSAVSLSDDFQTFFYDQTLDHFNYRPESYATFQQRYVVNSKYWGGANSKLTRHRYYGKSIPFGSREEALRNASTRGYFNSAQAIADYAAIIIHVKEELHAKYSPIIVIGGSYGGMLAAWFRLKYPHVALGALASSAPILYLDDITPQDGYYSIVTENFREASQACYQTIKKSWSKVDQVAAQPNGLSILSQQFNTCKPQSKSSQLKDFLQSMYATAAQYNINPPKHPRVTTICGGIDGAPSPETDILGKIFAGVVAYLGEKPCYTCSDLVIPIGITSNQSMFQPDPFSLSNFVEQCRSFYGVPPRPHWVTTYYGGHDIKLILHRFGSNIIFSNGLKDPYSSGGVLANISDSIVAVPTVNGSHCLDILHANKTEDSNWLVMQRQVEVNIIKGWISQYYTDLHAFKLH</sequence>
<evidence type="ECO:0000256" key="5">
    <source>
        <dbReference type="ARBA" id="ARBA00023180"/>
    </source>
</evidence>
<dbReference type="AlphaFoldDB" id="A0A6A1WUB0"/>
<dbReference type="SUPFAM" id="SSF53474">
    <property type="entry name" value="alpha/beta-Hydrolases"/>
    <property type="match status" value="1"/>
</dbReference>
<organism evidence="7 8">
    <name type="scientific">Morella rubra</name>
    <name type="common">Chinese bayberry</name>
    <dbReference type="NCBI Taxonomy" id="262757"/>
    <lineage>
        <taxon>Eukaryota</taxon>
        <taxon>Viridiplantae</taxon>
        <taxon>Streptophyta</taxon>
        <taxon>Embryophyta</taxon>
        <taxon>Tracheophyta</taxon>
        <taxon>Spermatophyta</taxon>
        <taxon>Magnoliopsida</taxon>
        <taxon>eudicotyledons</taxon>
        <taxon>Gunneridae</taxon>
        <taxon>Pentapetalae</taxon>
        <taxon>rosids</taxon>
        <taxon>fabids</taxon>
        <taxon>Fagales</taxon>
        <taxon>Myricaceae</taxon>
        <taxon>Morella</taxon>
    </lineage>
</organism>
<gene>
    <name evidence="7" type="ORF">CJ030_MR1G005940</name>
</gene>
<evidence type="ECO:0000256" key="2">
    <source>
        <dbReference type="ARBA" id="ARBA00022670"/>
    </source>
</evidence>
<keyword evidence="5" id="KW-0325">Glycoprotein</keyword>
<dbReference type="InterPro" id="IPR042269">
    <property type="entry name" value="Ser_carbopepase_S28_SKS"/>
</dbReference>
<dbReference type="EMBL" id="RXIC02000019">
    <property type="protein sequence ID" value="KAB1227358.1"/>
    <property type="molecule type" value="Genomic_DNA"/>
</dbReference>
<evidence type="ECO:0000313" key="7">
    <source>
        <dbReference type="EMBL" id="KAB1227358.1"/>
    </source>
</evidence>
<evidence type="ECO:0000256" key="6">
    <source>
        <dbReference type="SAM" id="SignalP"/>
    </source>
</evidence>
<name>A0A6A1WUB0_9ROSI</name>
<dbReference type="Gene3D" id="3.40.50.1820">
    <property type="entry name" value="alpha/beta hydrolase"/>
    <property type="match status" value="2"/>
</dbReference>
<keyword evidence="3 6" id="KW-0732">Signal</keyword>
<dbReference type="OrthoDB" id="2130629at2759"/>
<evidence type="ECO:0000256" key="4">
    <source>
        <dbReference type="ARBA" id="ARBA00022801"/>
    </source>
</evidence>
<protein>
    <submittedName>
        <fullName evidence="7">Lysosomal Pro-X carboxypeptidase</fullName>
    </submittedName>
</protein>
<keyword evidence="7" id="KW-0121">Carboxypeptidase</keyword>
<dbReference type="InterPro" id="IPR008758">
    <property type="entry name" value="Peptidase_S28"/>
</dbReference>
<keyword evidence="4" id="KW-0378">Hydrolase</keyword>
<dbReference type="GO" id="GO:0070008">
    <property type="term" value="F:serine-type exopeptidase activity"/>
    <property type="evidence" value="ECO:0007669"/>
    <property type="project" value="InterPro"/>
</dbReference>
<feature type="chain" id="PRO_5025540559" evidence="6">
    <location>
        <begin position="25"/>
        <end position="457"/>
    </location>
</feature>
<dbReference type="PANTHER" id="PTHR11010:SF96">
    <property type="entry name" value="LYSOSOMAL PRO-X CARBOXYPEPTIDASE-LIKE ISOFORM X1"/>
    <property type="match status" value="1"/>
</dbReference>
<dbReference type="InterPro" id="IPR029058">
    <property type="entry name" value="AB_hydrolase_fold"/>
</dbReference>
<dbReference type="FunFam" id="1.20.120.980:FF:000006">
    <property type="entry name" value="Serine carboxypeptidase S28 family protein"/>
    <property type="match status" value="1"/>
</dbReference>
<dbReference type="GO" id="GO:0006508">
    <property type="term" value="P:proteolysis"/>
    <property type="evidence" value="ECO:0007669"/>
    <property type="project" value="UniProtKB-KW"/>
</dbReference>
<keyword evidence="8" id="KW-1185">Reference proteome</keyword>
<reference evidence="7 8" key="1">
    <citation type="journal article" date="2019" name="Plant Biotechnol. J.">
        <title>The red bayberry genome and genetic basis of sex determination.</title>
        <authorList>
            <person name="Jia H.M."/>
            <person name="Jia H.J."/>
            <person name="Cai Q.L."/>
            <person name="Wang Y."/>
            <person name="Zhao H.B."/>
            <person name="Yang W.F."/>
            <person name="Wang G.Y."/>
            <person name="Li Y.H."/>
            <person name="Zhan D.L."/>
            <person name="Shen Y.T."/>
            <person name="Niu Q.F."/>
            <person name="Chang L."/>
            <person name="Qiu J."/>
            <person name="Zhao L."/>
            <person name="Xie H.B."/>
            <person name="Fu W.Y."/>
            <person name="Jin J."/>
            <person name="Li X.W."/>
            <person name="Jiao Y."/>
            <person name="Zhou C.C."/>
            <person name="Tu T."/>
            <person name="Chai C.Y."/>
            <person name="Gao J.L."/>
            <person name="Fan L.J."/>
            <person name="van de Weg E."/>
            <person name="Wang J.Y."/>
            <person name="Gao Z.S."/>
        </authorList>
    </citation>
    <scope>NUCLEOTIDE SEQUENCE [LARGE SCALE GENOMIC DNA]</scope>
    <source>
        <tissue evidence="7">Leaves</tissue>
    </source>
</reference>
<dbReference type="Proteomes" id="UP000516437">
    <property type="component" value="Chromosome 1"/>
</dbReference>
<accession>A0A6A1WUB0</accession>
<dbReference type="PANTHER" id="PTHR11010">
    <property type="entry name" value="PROTEASE S28 PRO-X CARBOXYPEPTIDASE-RELATED"/>
    <property type="match status" value="1"/>
</dbReference>
<evidence type="ECO:0000256" key="1">
    <source>
        <dbReference type="ARBA" id="ARBA00011079"/>
    </source>
</evidence>
<proteinExistence type="inferred from homology"/>
<comment type="caution">
    <text evidence="7">The sequence shown here is derived from an EMBL/GenBank/DDBJ whole genome shotgun (WGS) entry which is preliminary data.</text>
</comment>
<evidence type="ECO:0000313" key="8">
    <source>
        <dbReference type="Proteomes" id="UP000516437"/>
    </source>
</evidence>
<dbReference type="Gene3D" id="1.20.120.980">
    <property type="entry name" value="Serine carboxypeptidase S28, SKS domain"/>
    <property type="match status" value="1"/>
</dbReference>